<organism evidence="5 6">
    <name type="scientific">Diaphorina citri</name>
    <name type="common">Asian citrus psyllid</name>
    <dbReference type="NCBI Taxonomy" id="121845"/>
    <lineage>
        <taxon>Eukaryota</taxon>
        <taxon>Metazoa</taxon>
        <taxon>Ecdysozoa</taxon>
        <taxon>Arthropoda</taxon>
        <taxon>Hexapoda</taxon>
        <taxon>Insecta</taxon>
        <taxon>Pterygota</taxon>
        <taxon>Neoptera</taxon>
        <taxon>Paraneoptera</taxon>
        <taxon>Hemiptera</taxon>
        <taxon>Sternorrhyncha</taxon>
        <taxon>Psylloidea</taxon>
        <taxon>Psyllidae</taxon>
        <taxon>Diaphorininae</taxon>
        <taxon>Diaphorina</taxon>
    </lineage>
</organism>
<accession>A0A1S3D4M5</accession>
<dbReference type="InterPro" id="IPR026060">
    <property type="entry name" value="AMY1"/>
</dbReference>
<name>A0A1S3D4M5_DIACI</name>
<dbReference type="GeneID" id="103511242"/>
<dbReference type="KEGG" id="dci:103511242"/>
<keyword evidence="3" id="KW-0539">Nucleus</keyword>
<evidence type="ECO:0000256" key="2">
    <source>
        <dbReference type="ARBA" id="ARBA00009389"/>
    </source>
</evidence>
<feature type="region of interest" description="Disordered" evidence="4">
    <location>
        <begin position="81"/>
        <end position="159"/>
    </location>
</feature>
<dbReference type="STRING" id="121845.A0A1S3D4M5"/>
<proteinExistence type="inferred from homology"/>
<evidence type="ECO:0000256" key="3">
    <source>
        <dbReference type="ARBA" id="ARBA00023242"/>
    </source>
</evidence>
<dbReference type="PANTHER" id="PTHR13168:SF0">
    <property type="entry name" value="C-MYC-BINDING PROTEIN"/>
    <property type="match status" value="1"/>
</dbReference>
<comment type="subcellular location">
    <subcellularLocation>
        <location evidence="1">Nucleus</location>
    </subcellularLocation>
</comment>
<feature type="compositionally biased region" description="Basic and acidic residues" evidence="4">
    <location>
        <begin position="81"/>
        <end position="93"/>
    </location>
</feature>
<feature type="compositionally biased region" description="Basic and acidic residues" evidence="4">
    <location>
        <begin position="149"/>
        <end position="159"/>
    </location>
</feature>
<comment type="similarity">
    <text evidence="2">Belongs to the AMY1 family.</text>
</comment>
<dbReference type="OMA" id="PENPMDY"/>
<dbReference type="PaxDb" id="121845-A0A1S3D4M5"/>
<dbReference type="GO" id="GO:0003713">
    <property type="term" value="F:transcription coactivator activity"/>
    <property type="evidence" value="ECO:0007669"/>
    <property type="project" value="InterPro"/>
</dbReference>
<feature type="compositionally biased region" description="Low complexity" evidence="4">
    <location>
        <begin position="128"/>
        <end position="145"/>
    </location>
</feature>
<dbReference type="AlphaFoldDB" id="A0A1S3D4M5"/>
<protein>
    <submittedName>
        <fullName evidence="6">c-Myc-binding protein homolog</fullName>
    </submittedName>
</protein>
<feature type="compositionally biased region" description="Low complexity" evidence="4">
    <location>
        <begin position="94"/>
        <end position="120"/>
    </location>
</feature>
<dbReference type="PANTHER" id="PTHR13168">
    <property type="entry name" value="ASSOCIATE OF C-MYC AMY-1"/>
    <property type="match status" value="1"/>
</dbReference>
<evidence type="ECO:0000313" key="6">
    <source>
        <dbReference type="RefSeq" id="XP_008474182.1"/>
    </source>
</evidence>
<dbReference type="PRINTS" id="PR02028">
    <property type="entry name" value="CMYCBINDINGP"/>
</dbReference>
<sequence>MASSAEKKAEFRRYLESSGVMDAIVKSLVQLYQQAERPADPIEFVRNQLGCVAGDSSGGGGCEEKDKKIEELNKTIEEMTSKLSKYEPVEGAHEPAASAAPVAAPPAETTDAPADVAPEIPSEPPAEAPAEGAAPAEGEAATGAETVVPDEHTEEQPPA</sequence>
<reference evidence="6" key="1">
    <citation type="submission" date="2025-08" db="UniProtKB">
        <authorList>
            <consortium name="RefSeq"/>
        </authorList>
    </citation>
    <scope>IDENTIFICATION</scope>
</reference>
<gene>
    <name evidence="6" type="primary">LOC103511242</name>
</gene>
<evidence type="ECO:0000256" key="4">
    <source>
        <dbReference type="SAM" id="MobiDB-lite"/>
    </source>
</evidence>
<dbReference type="Proteomes" id="UP000079169">
    <property type="component" value="Unplaced"/>
</dbReference>
<dbReference type="GO" id="GO:0005634">
    <property type="term" value="C:nucleus"/>
    <property type="evidence" value="ECO:0007669"/>
    <property type="project" value="UniProtKB-SubCell"/>
</dbReference>
<keyword evidence="5" id="KW-1185">Reference proteome</keyword>
<dbReference type="RefSeq" id="XP_008474182.1">
    <property type="nucleotide sequence ID" value="XM_008475960.1"/>
</dbReference>
<evidence type="ECO:0000313" key="5">
    <source>
        <dbReference type="Proteomes" id="UP000079169"/>
    </source>
</evidence>
<evidence type="ECO:0000256" key="1">
    <source>
        <dbReference type="ARBA" id="ARBA00004123"/>
    </source>
</evidence>